<reference evidence="2 3" key="1">
    <citation type="journal article" date="2005" name="Science">
        <title>The genome of the kinetoplastid parasite, Leishmania major.</title>
        <authorList>
            <person name="Ivens A.C."/>
            <person name="Peacock C.S."/>
            <person name="Worthey E.A."/>
            <person name="Murphy L."/>
            <person name="Aggarwal G."/>
            <person name="Berriman M."/>
            <person name="Sisk E."/>
            <person name="Rajandream M.A."/>
            <person name="Adlem E."/>
            <person name="Aert R."/>
            <person name="Anupama A."/>
            <person name="Apostolou Z."/>
            <person name="Attipoe P."/>
            <person name="Bason N."/>
            <person name="Bauser C."/>
            <person name="Beck A."/>
            <person name="Beverley S.M."/>
            <person name="Bianchettin G."/>
            <person name="Borzym K."/>
            <person name="Bothe G."/>
            <person name="Bruschi C.V."/>
            <person name="Collins M."/>
            <person name="Cadag E."/>
            <person name="Ciarloni L."/>
            <person name="Clayton C."/>
            <person name="Coulson R.M."/>
            <person name="Cronin A."/>
            <person name="Cruz A.K."/>
            <person name="Davies R.M."/>
            <person name="De Gaudenzi J."/>
            <person name="Dobson D.E."/>
            <person name="Duesterhoeft A."/>
            <person name="Fazelina G."/>
            <person name="Fosker N."/>
            <person name="Frasch A.C."/>
            <person name="Fraser A."/>
            <person name="Fuchs M."/>
            <person name="Gabel C."/>
            <person name="Goble A."/>
            <person name="Goffeau A."/>
            <person name="Harris D."/>
            <person name="Hertz-Fowler C."/>
            <person name="Hilbert H."/>
            <person name="Horn D."/>
            <person name="Huang Y."/>
            <person name="Klages S."/>
            <person name="Knights A."/>
            <person name="Kube M."/>
            <person name="Larke N."/>
            <person name="Litvin L."/>
            <person name="Lord A."/>
            <person name="Louie T."/>
            <person name="Marra M."/>
            <person name="Masuy D."/>
            <person name="Matthews K."/>
            <person name="Michaeli S."/>
            <person name="Mottram J.C."/>
            <person name="Muller-Auer S."/>
            <person name="Munden H."/>
            <person name="Nelson S."/>
            <person name="Norbertczak H."/>
            <person name="Oliver K."/>
            <person name="O'neil S."/>
            <person name="Pentony M."/>
            <person name="Pohl T.M."/>
            <person name="Price C."/>
            <person name="Purnelle B."/>
            <person name="Quail M.A."/>
            <person name="Rabbinowitsch E."/>
            <person name="Reinhardt R."/>
            <person name="Rieger M."/>
            <person name="Rinta J."/>
            <person name="Robben J."/>
            <person name="Robertson L."/>
            <person name="Ruiz J.C."/>
            <person name="Rutter S."/>
            <person name="Saunders D."/>
            <person name="Schafer M."/>
            <person name="Schein J."/>
            <person name="Schwartz D.C."/>
            <person name="Seeger K."/>
            <person name="Seyler A."/>
            <person name="Sharp S."/>
            <person name="Shin H."/>
            <person name="Sivam D."/>
            <person name="Squares R."/>
            <person name="Squares S."/>
            <person name="Tosato V."/>
            <person name="Vogt C."/>
            <person name="Volckaert G."/>
            <person name="Wambutt R."/>
            <person name="Warren T."/>
            <person name="Wedler H."/>
            <person name="Woodward J."/>
            <person name="Zhou S."/>
            <person name="Zimmermann W."/>
            <person name="Smith D.F."/>
            <person name="Blackwell J.M."/>
            <person name="Stuart K.D."/>
            <person name="Barrell B."/>
            <person name="Myler P.J."/>
        </authorList>
    </citation>
    <scope>NUCLEOTIDE SEQUENCE [LARGE SCALE GENOMIC DNA]</scope>
    <source>
        <strain evidence="3">MHOM/IL/81/Friedlin</strain>
    </source>
</reference>
<dbReference type="VEuPathDB" id="TriTrypDB:LMJLV39_240029300"/>
<dbReference type="EMBL" id="FR796420">
    <property type="protein sequence ID" value="CAJ05371.1"/>
    <property type="molecule type" value="Genomic_DNA"/>
</dbReference>
<dbReference type="VEuPathDB" id="TriTrypDB:LmjF.24.2150"/>
<dbReference type="InParanoid" id="Q4QAB5"/>
<evidence type="ECO:0000313" key="2">
    <source>
        <dbReference type="EMBL" id="CAJ05371.1"/>
    </source>
</evidence>
<dbReference type="VEuPathDB" id="TriTrypDB:LMJSD75_240028600"/>
<proteinExistence type="predicted"/>
<dbReference type="KEGG" id="lma:LMJF_24_2150"/>
<evidence type="ECO:0000313" key="3">
    <source>
        <dbReference type="Proteomes" id="UP000000542"/>
    </source>
</evidence>
<feature type="region of interest" description="Disordered" evidence="1">
    <location>
        <begin position="1"/>
        <end position="27"/>
    </location>
</feature>
<evidence type="ECO:0000256" key="1">
    <source>
        <dbReference type="SAM" id="MobiDB-lite"/>
    </source>
</evidence>
<name>Q4QAB5_LEIMA</name>
<dbReference type="eggNOG" id="ENOG502SV2I">
    <property type="taxonomic scope" value="Eukaryota"/>
</dbReference>
<dbReference type="AlphaFoldDB" id="Q4QAB5"/>
<protein>
    <submittedName>
        <fullName evidence="2">Uncharacterized protein</fullName>
    </submittedName>
</protein>
<dbReference type="Proteomes" id="UP000000542">
    <property type="component" value="Chromosome 24"/>
</dbReference>
<dbReference type="OMA" id="ETTMRIN"/>
<reference evidence="2 3" key="2">
    <citation type="journal article" date="2011" name="Genome Res.">
        <title>Chromosome and gene copy number variation allow major structural change between species and strains of Leishmania.</title>
        <authorList>
            <person name="Rogers M.B."/>
            <person name="Hilley J.D."/>
            <person name="Dickens N.J."/>
            <person name="Wilkes J."/>
            <person name="Bates P.A."/>
            <person name="Depledge D.P."/>
            <person name="Harris D."/>
            <person name="Her Y."/>
            <person name="Herzyk P."/>
            <person name="Imamura H."/>
            <person name="Otto T.D."/>
            <person name="Sanders M."/>
            <person name="Seeger K."/>
            <person name="Dujardin J.C."/>
            <person name="Berriman M."/>
            <person name="Smith D.F."/>
            <person name="Hertz-Fowler C."/>
            <person name="Mottram J.C."/>
        </authorList>
    </citation>
    <scope>NUCLEOTIDE SEQUENCE [LARGE SCALE GENOMIC DNA]</scope>
    <source>
        <strain evidence="3">MHOM/IL/81/Friedlin</strain>
    </source>
</reference>
<gene>
    <name evidence="2" type="ORF">LMJF_24_2150</name>
</gene>
<sequence length="111" mass="11990">MGHAVSRKTPQAKKLEAKMSIDEAPLPIAAERGAPVAATAHEKQRGPDSQEGLTEEMIEGLTRSSVGSTHSKAKDAVNDWITTANYFVKYNTDALEQHEESMRTLAALQAA</sequence>
<dbReference type="VEuPathDB" id="TriTrypDB:LMJFC_240031000"/>
<organism evidence="2 3">
    <name type="scientific">Leishmania major</name>
    <dbReference type="NCBI Taxonomy" id="5664"/>
    <lineage>
        <taxon>Eukaryota</taxon>
        <taxon>Discoba</taxon>
        <taxon>Euglenozoa</taxon>
        <taxon>Kinetoplastea</taxon>
        <taxon>Metakinetoplastina</taxon>
        <taxon>Trypanosomatida</taxon>
        <taxon>Trypanosomatidae</taxon>
        <taxon>Leishmaniinae</taxon>
        <taxon>Leishmania</taxon>
    </lineage>
</organism>
<accession>Q4QAB5</accession>
<keyword evidence="3" id="KW-1185">Reference proteome</keyword>
<dbReference type="HOGENOM" id="CLU_2163280_0_0_1"/>
<dbReference type="GeneID" id="5652389"/>
<dbReference type="RefSeq" id="XP_001683733.1">
    <property type="nucleotide sequence ID" value="XM_001683681.1"/>
</dbReference>